<dbReference type="OrthoDB" id="4867314at2"/>
<dbReference type="AlphaFoldDB" id="A0A543PKE4"/>
<proteinExistence type="predicted"/>
<dbReference type="Proteomes" id="UP000320085">
    <property type="component" value="Unassembled WGS sequence"/>
</dbReference>
<dbReference type="EMBL" id="VFQF01000003">
    <property type="protein sequence ID" value="TQN44552.1"/>
    <property type="molecule type" value="Genomic_DNA"/>
</dbReference>
<dbReference type="RefSeq" id="WP_141823890.1">
    <property type="nucleotide sequence ID" value="NZ_BAAAQC010000010.1"/>
</dbReference>
<name>A0A543PKE4_9MICO</name>
<reference evidence="1 2" key="1">
    <citation type="submission" date="2019-06" db="EMBL/GenBank/DDBJ databases">
        <title>Sequencing the genomes of 1000 actinobacteria strains.</title>
        <authorList>
            <person name="Klenk H.-P."/>
        </authorList>
    </citation>
    <scope>NUCLEOTIDE SEQUENCE [LARGE SCALE GENOMIC DNA]</scope>
    <source>
        <strain evidence="1 2">DSM 21776</strain>
    </source>
</reference>
<evidence type="ECO:0000313" key="2">
    <source>
        <dbReference type="Proteomes" id="UP000320085"/>
    </source>
</evidence>
<accession>A0A543PKE4</accession>
<sequence length="126" mass="13945">MTATPPDLPVDVLTLAALDLRGAQVQDWRHERDAFSWTLLTGDADRGHELVAVTYVGAVVLHVNGRELDAAVRGAAEVARSEVVPAAQGGYEHHVTLRAAYRLVVRFWSVDLRRMPAPDHLRRPHP</sequence>
<evidence type="ECO:0000313" key="1">
    <source>
        <dbReference type="EMBL" id="TQN44552.1"/>
    </source>
</evidence>
<protein>
    <submittedName>
        <fullName evidence="1">Uncharacterized protein</fullName>
    </submittedName>
</protein>
<gene>
    <name evidence="1" type="ORF">FHX52_3768</name>
</gene>
<organism evidence="1 2">
    <name type="scientific">Humibacillus xanthopallidus</name>
    <dbReference type="NCBI Taxonomy" id="412689"/>
    <lineage>
        <taxon>Bacteria</taxon>
        <taxon>Bacillati</taxon>
        <taxon>Actinomycetota</taxon>
        <taxon>Actinomycetes</taxon>
        <taxon>Micrococcales</taxon>
        <taxon>Intrasporangiaceae</taxon>
        <taxon>Humibacillus</taxon>
    </lineage>
</organism>
<comment type="caution">
    <text evidence="1">The sequence shown here is derived from an EMBL/GenBank/DDBJ whole genome shotgun (WGS) entry which is preliminary data.</text>
</comment>